<comment type="caution">
    <text evidence="4">The sequence shown here is derived from an EMBL/GenBank/DDBJ whole genome shotgun (WGS) entry which is preliminary data.</text>
</comment>
<reference evidence="5" key="1">
    <citation type="submission" date="2023-07" db="EMBL/GenBank/DDBJ databases">
        <title>Description of three actinobacteria isolated from air of manufacturing shop in a pharmaceutical factory.</title>
        <authorList>
            <person name="Zhang D.-F."/>
        </authorList>
    </citation>
    <scope>NUCLEOTIDE SEQUENCE [LARGE SCALE GENOMIC DNA]</scope>
    <source>
        <strain evidence="5">CCTCC AB 2011122</strain>
    </source>
</reference>
<proteinExistence type="predicted"/>
<feature type="coiled-coil region" evidence="1">
    <location>
        <begin position="57"/>
        <end position="94"/>
    </location>
</feature>
<keyword evidence="5" id="KW-1185">Reference proteome</keyword>
<gene>
    <name evidence="4" type="ORF">RH861_04235</name>
</gene>
<feature type="compositionally biased region" description="Gly residues" evidence="2">
    <location>
        <begin position="222"/>
        <end position="239"/>
    </location>
</feature>
<feature type="region of interest" description="Disordered" evidence="2">
    <location>
        <begin position="214"/>
        <end position="261"/>
    </location>
</feature>
<evidence type="ECO:0000313" key="5">
    <source>
        <dbReference type="Proteomes" id="UP001260072"/>
    </source>
</evidence>
<evidence type="ECO:0000256" key="1">
    <source>
        <dbReference type="SAM" id="Coils"/>
    </source>
</evidence>
<feature type="transmembrane region" description="Helical" evidence="3">
    <location>
        <begin position="21"/>
        <end position="46"/>
    </location>
</feature>
<name>A0ABU1FIJ3_9MICO</name>
<dbReference type="EMBL" id="JAVKGS010000001">
    <property type="protein sequence ID" value="MDR5691266.1"/>
    <property type="molecule type" value="Genomic_DNA"/>
</dbReference>
<keyword evidence="1" id="KW-0175">Coiled coil</keyword>
<dbReference type="Proteomes" id="UP001260072">
    <property type="component" value="Unassembled WGS sequence"/>
</dbReference>
<dbReference type="RefSeq" id="WP_310519894.1">
    <property type="nucleotide sequence ID" value="NZ_BAABBS010000003.1"/>
</dbReference>
<protein>
    <submittedName>
        <fullName evidence="4">Uncharacterized protein</fullName>
    </submittedName>
</protein>
<accession>A0ABU1FIJ3</accession>
<evidence type="ECO:0000313" key="4">
    <source>
        <dbReference type="EMBL" id="MDR5691266.1"/>
    </source>
</evidence>
<sequence length="347" mass="33904">MTAKEAIVQFVGRFAALPKRVRMAAIAGGLVVVVGAVSIPVAAVAVEEHHRQHALEVAAMQAAAERVAEEANALAEAKDEAAGLNAELAGLTGSLGATVHPDAAAALEDARIRLAFAIAGGDHDAVASSFADVTEALRALVASAEGQAAALIDASPLAGGSRDALTRAIADLATADDVVAALHLVKDASDAVVAAQKAGVAAAEAAAKEAAAREAEARARSGGSGGGGGQAAPDGGSGAGSSESPGIIGMEPGARGSCGENPTGQVVTLGFGWQAREGNTVAISYAYTDGDYQATGGFILLASGLGPSGSVSIPVPCPVGPGPHTFVTVKAVASNANGSAAAYYWGL</sequence>
<evidence type="ECO:0000256" key="2">
    <source>
        <dbReference type="SAM" id="MobiDB-lite"/>
    </source>
</evidence>
<keyword evidence="3" id="KW-1133">Transmembrane helix</keyword>
<organism evidence="4 5">
    <name type="scientific">Agromyces indicus</name>
    <dbReference type="NCBI Taxonomy" id="758919"/>
    <lineage>
        <taxon>Bacteria</taxon>
        <taxon>Bacillati</taxon>
        <taxon>Actinomycetota</taxon>
        <taxon>Actinomycetes</taxon>
        <taxon>Micrococcales</taxon>
        <taxon>Microbacteriaceae</taxon>
        <taxon>Agromyces</taxon>
    </lineage>
</organism>
<evidence type="ECO:0000256" key="3">
    <source>
        <dbReference type="SAM" id="Phobius"/>
    </source>
</evidence>
<keyword evidence="3" id="KW-0472">Membrane</keyword>
<keyword evidence="3" id="KW-0812">Transmembrane</keyword>